<keyword evidence="2" id="KW-1133">Transmembrane helix</keyword>
<sequence length="446" mass="50093">MAKDAKDELSELLDSFQNDDTMEKKIEDFARRKEKKSRLDRKLEVDEDIRLHIPNQTETTKIKYETTEEIEPEPSGSKTMVFDKGQIDEDMNSGQHTVIMDNDEIQSLIDENKGPQLIRESDEDNKKTVTLKRKPSAKNKKIIAIVVAGIVGLCLIGGLVYGIINFVQNSILDSKEQTSEQQQKSFDQLKKFIDSLQEDPQGLTAYESTFKKLSNAQKKEINELLKAKTGKTFDELIKQIKSQKEEDSKNNNTQVAEQKAKLKDEIASLQNQLQDAQNELDSVKSQLSQAQSTLNGAISQRDSAQTNLTNAQARYEQSKQQSQAQNQAKKTELENQISQLKDEANELAKNYDSPDDEELQAALNGYNQQIANLQQQISALGSAEGDPNLYNQVLQAQNAYDSANLEVSNAQNQVNSYEQSVNNAQATLDSINDQIAQKQSQLNALK</sequence>
<dbReference type="STRING" id="1862672.BO225_01965"/>
<feature type="region of interest" description="Disordered" evidence="1">
    <location>
        <begin position="310"/>
        <end position="333"/>
    </location>
</feature>
<dbReference type="AlphaFoldDB" id="A0A1U7NPR7"/>
<feature type="transmembrane region" description="Helical" evidence="2">
    <location>
        <begin position="142"/>
        <end position="164"/>
    </location>
</feature>
<keyword evidence="2" id="KW-0472">Membrane</keyword>
<feature type="compositionally biased region" description="Low complexity" evidence="1">
    <location>
        <begin position="318"/>
        <end position="328"/>
    </location>
</feature>
<keyword evidence="2" id="KW-0812">Transmembrane</keyword>
<evidence type="ECO:0000256" key="1">
    <source>
        <dbReference type="SAM" id="MobiDB-lite"/>
    </source>
</evidence>
<evidence type="ECO:0000256" key="2">
    <source>
        <dbReference type="SAM" id="Phobius"/>
    </source>
</evidence>
<dbReference type="OrthoDB" id="9829651at2"/>
<dbReference type="Gene3D" id="1.10.287.1490">
    <property type="match status" value="1"/>
</dbReference>
<dbReference type="Proteomes" id="UP000186705">
    <property type="component" value="Unassembled WGS sequence"/>
</dbReference>
<reference evidence="3 4" key="1">
    <citation type="submission" date="2016-11" db="EMBL/GenBank/DDBJ databases">
        <title>Description of two novel members of the family Erysipelotrichaceae: Ileibacterium lipovorans gen. nov., sp. nov. and Dubosiella newyorkensis, gen. nov., sp. nov.</title>
        <authorList>
            <person name="Cox L.M."/>
            <person name="Sohn J."/>
            <person name="Tyrrell K.L."/>
            <person name="Citron D.M."/>
            <person name="Lawson P.A."/>
            <person name="Patel N.B."/>
            <person name="Iizumi T."/>
            <person name="Perez-Perez G.I."/>
            <person name="Goldstein E.J."/>
            <person name="Blaser M.J."/>
        </authorList>
    </citation>
    <scope>NUCLEOTIDE SEQUENCE [LARGE SCALE GENOMIC DNA]</scope>
    <source>
        <strain evidence="3 4">NYU-BL-A4</strain>
    </source>
</reference>
<dbReference type="GeneID" id="78274712"/>
<protein>
    <submittedName>
        <fullName evidence="3">Uncharacterized protein</fullName>
    </submittedName>
</protein>
<gene>
    <name evidence="3" type="ORF">BO225_01965</name>
</gene>
<feature type="region of interest" description="Disordered" evidence="1">
    <location>
        <begin position="1"/>
        <end position="24"/>
    </location>
</feature>
<comment type="caution">
    <text evidence="3">The sequence shown here is derived from an EMBL/GenBank/DDBJ whole genome shotgun (WGS) entry which is preliminary data.</text>
</comment>
<dbReference type="RefSeq" id="WP_076340605.1">
    <property type="nucleotide sequence ID" value="NZ_CAJTMI010000001.1"/>
</dbReference>
<keyword evidence="4" id="KW-1185">Reference proteome</keyword>
<organism evidence="3 4">
    <name type="scientific">Dubosiella newyorkensis</name>
    <dbReference type="NCBI Taxonomy" id="1862672"/>
    <lineage>
        <taxon>Bacteria</taxon>
        <taxon>Bacillati</taxon>
        <taxon>Bacillota</taxon>
        <taxon>Erysipelotrichia</taxon>
        <taxon>Erysipelotrichales</taxon>
        <taxon>Erysipelotrichaceae</taxon>
        <taxon>Dubosiella</taxon>
    </lineage>
</organism>
<name>A0A1U7NPR7_9FIRM</name>
<dbReference type="EMBL" id="MPKA01000044">
    <property type="protein sequence ID" value="OLU47633.1"/>
    <property type="molecule type" value="Genomic_DNA"/>
</dbReference>
<evidence type="ECO:0000313" key="3">
    <source>
        <dbReference type="EMBL" id="OLU47633.1"/>
    </source>
</evidence>
<proteinExistence type="predicted"/>
<evidence type="ECO:0000313" key="4">
    <source>
        <dbReference type="Proteomes" id="UP000186705"/>
    </source>
</evidence>
<accession>A0A1U7NPR7</accession>